<protein>
    <submittedName>
        <fullName evidence="1">Uncharacterized protein</fullName>
    </submittedName>
</protein>
<reference evidence="1" key="1">
    <citation type="journal article" date="2015" name="Nature">
        <title>Complex archaea that bridge the gap between prokaryotes and eukaryotes.</title>
        <authorList>
            <person name="Spang A."/>
            <person name="Saw J.H."/>
            <person name="Jorgensen S.L."/>
            <person name="Zaremba-Niedzwiedzka K."/>
            <person name="Martijn J."/>
            <person name="Lind A.E."/>
            <person name="van Eijk R."/>
            <person name="Schleper C."/>
            <person name="Guy L."/>
            <person name="Ettema T.J."/>
        </authorList>
    </citation>
    <scope>NUCLEOTIDE SEQUENCE</scope>
</reference>
<evidence type="ECO:0000313" key="1">
    <source>
        <dbReference type="EMBL" id="KKK66935.1"/>
    </source>
</evidence>
<dbReference type="AlphaFoldDB" id="A0A0F8Y083"/>
<proteinExistence type="predicted"/>
<dbReference type="EMBL" id="LAZR01059843">
    <property type="protein sequence ID" value="KKK66935.1"/>
    <property type="molecule type" value="Genomic_DNA"/>
</dbReference>
<name>A0A0F8Y083_9ZZZZ</name>
<organism evidence="1">
    <name type="scientific">marine sediment metagenome</name>
    <dbReference type="NCBI Taxonomy" id="412755"/>
    <lineage>
        <taxon>unclassified sequences</taxon>
        <taxon>metagenomes</taxon>
        <taxon>ecological metagenomes</taxon>
    </lineage>
</organism>
<sequence>MNTEVTEKMVEALRRIRDYATPGYRNVASAELALDGIYKAACDALAAAQKEA</sequence>
<accession>A0A0F8Y083</accession>
<comment type="caution">
    <text evidence="1">The sequence shown here is derived from an EMBL/GenBank/DDBJ whole genome shotgun (WGS) entry which is preliminary data.</text>
</comment>
<gene>
    <name evidence="1" type="ORF">LCGC14_2959100</name>
</gene>